<organism evidence="2 3">
    <name type="scientific">Faecalibacterium prausnitzii</name>
    <dbReference type="NCBI Taxonomy" id="853"/>
    <lineage>
        <taxon>Bacteria</taxon>
        <taxon>Bacillati</taxon>
        <taxon>Bacillota</taxon>
        <taxon>Clostridia</taxon>
        <taxon>Eubacteriales</taxon>
        <taxon>Oscillospiraceae</taxon>
        <taxon>Faecalibacterium</taxon>
    </lineage>
</organism>
<reference evidence="2 3" key="1">
    <citation type="submission" date="2017-10" db="EMBL/GenBank/DDBJ databases">
        <title>Complete Genome Sequence of Faecalibacterium prausnitzii isolated from the gut of healthy adult Indian.</title>
        <authorList>
            <person name="Bag S."/>
            <person name="Ghosh T.S."/>
            <person name="Das B."/>
        </authorList>
    </citation>
    <scope>NUCLEOTIDE SEQUENCE [LARGE SCALE GENOMIC DNA]</scope>
    <source>
        <strain evidence="2 3">Indica</strain>
    </source>
</reference>
<protein>
    <recommendedName>
        <fullName evidence="1">FRG domain-containing protein</fullName>
    </recommendedName>
</protein>
<dbReference type="InterPro" id="IPR014966">
    <property type="entry name" value="FRG-dom"/>
</dbReference>
<proteinExistence type="predicted"/>
<dbReference type="Pfam" id="PF08867">
    <property type="entry name" value="FRG"/>
    <property type="match status" value="1"/>
</dbReference>
<sequence length="427" mass="49015">MDNSDKTRTSSHDSWVVWDLNGYLDGISLIKNEMANVEPEESAKHYFFRGQASYDWNVMPGIFRNGMLAHEYDMIRAAYIRNPRDFGDTMTAFEKLAKLQHYGLPTRLLDVTENPLVALFFACQTNQDISISDGKTVLLPPTDGRVYFKQEYGKSYDDDEIKVLSVLATEKITGNFKLETLLDKLQKEGIYSKADAVNCRKNGYKSIIEIIQNNYFVLSNLNNERLIRQNGSFLICGQYNIQIAGEGAGEYIIKRAYKNVRDEFDEFSFRIPAESKEHILRELDFYNINEGSLFPELEHQMAYIKDVHVNMPSLQDEPFEMFDVASMNGDTATLEKTPHVEDSQIVRDILKEKINPILFDECYVAVQESLIPDWYNKEIGQSKARKALADALQKYSSMERPMAKTVSKSIIDDIVDAITKELEKNQD</sequence>
<dbReference type="EMBL" id="CP023819">
    <property type="protein sequence ID" value="ATL91109.1"/>
    <property type="molecule type" value="Genomic_DNA"/>
</dbReference>
<name>A0A291TDC3_9FIRM</name>
<dbReference type="AlphaFoldDB" id="A0A291TDC3"/>
<dbReference type="Proteomes" id="UP000223709">
    <property type="component" value="Chromosome"/>
</dbReference>
<evidence type="ECO:0000313" key="3">
    <source>
        <dbReference type="Proteomes" id="UP000223709"/>
    </source>
</evidence>
<feature type="domain" description="FRG" evidence="1">
    <location>
        <begin position="42"/>
        <end position="137"/>
    </location>
</feature>
<accession>A0A291TDC3</accession>
<gene>
    <name evidence="2" type="ORF">CRH10_12825</name>
</gene>
<evidence type="ECO:0000313" key="2">
    <source>
        <dbReference type="EMBL" id="ATL91109.1"/>
    </source>
</evidence>
<dbReference type="SMART" id="SM00901">
    <property type="entry name" value="FRG"/>
    <property type="match status" value="1"/>
</dbReference>
<dbReference type="RefSeq" id="WP_098924916.1">
    <property type="nucleotide sequence ID" value="NZ_CP023819.1"/>
</dbReference>
<evidence type="ECO:0000259" key="1">
    <source>
        <dbReference type="SMART" id="SM00901"/>
    </source>
</evidence>